<dbReference type="PIRSF" id="PIRSF002134">
    <property type="entry name" value="Ribosomal_S13"/>
    <property type="match status" value="1"/>
</dbReference>
<dbReference type="AlphaFoldDB" id="M1KFD6"/>
<sequence>MKKLKLTLSKIDSTRKIKELVSNTNTKSELKLANLLQITDQLVTNILQNKVTTAILIRRSKKNTGTWHSWRLSNGYPVHGQRTHSNAVIAKKKNKI</sequence>
<dbReference type="GO" id="GO:0003735">
    <property type="term" value="F:structural constituent of ribosome"/>
    <property type="evidence" value="ECO:0007669"/>
    <property type="project" value="InterPro"/>
</dbReference>
<keyword evidence="3" id="KW-0687">Ribonucleoprotein</keyword>
<dbReference type="EMBL" id="KC573038">
    <property type="protein sequence ID" value="AGE93640.1"/>
    <property type="molecule type" value="Genomic_DNA"/>
</dbReference>
<organism evidence="4">
    <name type="scientific">Capsaspora owczarzaki</name>
    <dbReference type="NCBI Taxonomy" id="192875"/>
    <lineage>
        <taxon>Eukaryota</taxon>
        <taxon>Filasterea</taxon>
        <taxon>Capsaspora</taxon>
    </lineage>
</organism>
<geneLocation type="mitochondrion" evidence="4"/>
<name>M1KFD6_9EUKA</name>
<reference evidence="4" key="2">
    <citation type="submission" date="2012-12" db="EMBL/GenBank/DDBJ databases">
        <authorList>
            <person name="Lang B.F."/>
        </authorList>
    </citation>
    <scope>NUCLEOTIDE SEQUENCE</scope>
    <source>
        <strain evidence="4">ATCC 30864</strain>
    </source>
</reference>
<evidence type="ECO:0000256" key="2">
    <source>
        <dbReference type="ARBA" id="ARBA00022980"/>
    </source>
</evidence>
<protein>
    <submittedName>
        <fullName evidence="4">Ribosomal protein S13</fullName>
    </submittedName>
</protein>
<reference evidence="4" key="1">
    <citation type="journal article" date="2008" name="Mol. Biol. Evol.">
        <title>A phylogenomic investigation into the origin of metazoa.</title>
        <authorList>
            <person name="Ruiz-Trillo I."/>
            <person name="Roger A.J."/>
            <person name="Burger G."/>
            <person name="Gray M.W."/>
            <person name="Lang B.F."/>
        </authorList>
    </citation>
    <scope>NUCLEOTIDE SEQUENCE</scope>
    <source>
        <strain evidence="4">ATCC 30864</strain>
    </source>
</reference>
<dbReference type="GO" id="GO:1990904">
    <property type="term" value="C:ribonucleoprotein complex"/>
    <property type="evidence" value="ECO:0007669"/>
    <property type="project" value="UniProtKB-KW"/>
</dbReference>
<evidence type="ECO:0000313" key="4">
    <source>
        <dbReference type="EMBL" id="AGE93640.1"/>
    </source>
</evidence>
<proteinExistence type="inferred from homology"/>
<comment type="similarity">
    <text evidence="1">Belongs to the universal ribosomal protein uS13 family.</text>
</comment>
<keyword evidence="2 4" id="KW-0689">Ribosomal protein</keyword>
<accession>M1KFD6</accession>
<dbReference type="InterPro" id="IPR010979">
    <property type="entry name" value="Ribosomal_uS13-like_H2TH"/>
</dbReference>
<dbReference type="GO" id="GO:0003723">
    <property type="term" value="F:RNA binding"/>
    <property type="evidence" value="ECO:0007669"/>
    <property type="project" value="InterPro"/>
</dbReference>
<dbReference type="GO" id="GO:0005840">
    <property type="term" value="C:ribosome"/>
    <property type="evidence" value="ECO:0007669"/>
    <property type="project" value="UniProtKB-KW"/>
</dbReference>
<dbReference type="GO" id="GO:0006412">
    <property type="term" value="P:translation"/>
    <property type="evidence" value="ECO:0007669"/>
    <property type="project" value="InterPro"/>
</dbReference>
<evidence type="ECO:0000256" key="3">
    <source>
        <dbReference type="ARBA" id="ARBA00023274"/>
    </source>
</evidence>
<dbReference type="SUPFAM" id="SSF46946">
    <property type="entry name" value="S13-like H2TH domain"/>
    <property type="match status" value="1"/>
</dbReference>
<dbReference type="InterPro" id="IPR001892">
    <property type="entry name" value="Ribosomal_uS13"/>
</dbReference>
<keyword evidence="4" id="KW-0496">Mitochondrion</keyword>
<dbReference type="Gene3D" id="4.10.910.10">
    <property type="entry name" value="30s ribosomal protein s13, domain 2"/>
    <property type="match status" value="1"/>
</dbReference>
<evidence type="ECO:0000256" key="1">
    <source>
        <dbReference type="ARBA" id="ARBA00008080"/>
    </source>
</evidence>
<dbReference type="InterPro" id="IPR027437">
    <property type="entry name" value="Rbsml_uS13_C"/>
</dbReference>
<gene>
    <name evidence="4" type="primary">rps13</name>
</gene>